<dbReference type="PANTHER" id="PTHR37422">
    <property type="entry name" value="TEICHURONIC ACID BIOSYNTHESIS PROTEIN TUAE"/>
    <property type="match status" value="1"/>
</dbReference>
<feature type="transmembrane region" description="Helical" evidence="6">
    <location>
        <begin position="70"/>
        <end position="88"/>
    </location>
</feature>
<feature type="transmembrane region" description="Helical" evidence="6">
    <location>
        <begin position="129"/>
        <end position="152"/>
    </location>
</feature>
<gene>
    <name evidence="8" type="ORF">DYI25_15115</name>
</gene>
<dbReference type="Pfam" id="PF04932">
    <property type="entry name" value="Wzy_C"/>
    <property type="match status" value="1"/>
</dbReference>
<comment type="caution">
    <text evidence="8">The sequence shown here is derived from an EMBL/GenBank/DDBJ whole genome shotgun (WGS) entry which is preliminary data.</text>
</comment>
<sequence>MTKFEKILLTVFFVELFIGGGGRLIDFGVLSIRQVLFLLLIVTFMFRIVKNKAFLNKEMNTFIRMNPITLGIYILILWFFVSVIIGYLNGHALSVIVTDFFRVSFFAVYFPLAYYISDERFSKNRIITLLKYSALIVALFTITVSVLGKTVFSSSFDNFYYFMNWLMNDDLYFRPSASVFYKSHLFVLIGLILSLNAVLDKKYTKVDIANIIFCSISILWSETRGFLLAFVLSVFMIILLDAKVLTDPIKGLAKKGAYLLKSRYFLKKFIILVLVASSVPLLYNNMTLDRFESEVVEEQPGDEIAEDGEKGNSGGRKNTETEVNDVSVNTRLEFIIDSKDIILASPANLVVGTGYGTEIAGRVTGLEMSFLDILVEQGLIGLAVWAFLFLIVFYNYYKAYKRGAKLSILEISLLSAFMGLLLLTNINPFINNPIGISFFIILLVLSQNKKDSWSKEIK</sequence>
<feature type="compositionally biased region" description="Acidic residues" evidence="5">
    <location>
        <begin position="297"/>
        <end position="306"/>
    </location>
</feature>
<comment type="subcellular location">
    <subcellularLocation>
        <location evidence="1">Membrane</location>
        <topology evidence="1">Multi-pass membrane protein</topology>
    </subcellularLocation>
</comment>
<keyword evidence="3 6" id="KW-1133">Transmembrane helix</keyword>
<evidence type="ECO:0000313" key="9">
    <source>
        <dbReference type="Proteomes" id="UP000761411"/>
    </source>
</evidence>
<evidence type="ECO:0000256" key="2">
    <source>
        <dbReference type="ARBA" id="ARBA00022692"/>
    </source>
</evidence>
<organism evidence="8 9">
    <name type="scientific">Mesobacillus boroniphilus</name>
    <dbReference type="NCBI Taxonomy" id="308892"/>
    <lineage>
        <taxon>Bacteria</taxon>
        <taxon>Bacillati</taxon>
        <taxon>Bacillota</taxon>
        <taxon>Bacilli</taxon>
        <taxon>Bacillales</taxon>
        <taxon>Bacillaceae</taxon>
        <taxon>Mesobacillus</taxon>
    </lineage>
</organism>
<protein>
    <recommendedName>
        <fullName evidence="7">O-antigen ligase-related domain-containing protein</fullName>
    </recommendedName>
</protein>
<accession>A0A944CMI9</accession>
<evidence type="ECO:0000256" key="4">
    <source>
        <dbReference type="ARBA" id="ARBA00023136"/>
    </source>
</evidence>
<proteinExistence type="predicted"/>
<feature type="transmembrane region" description="Helical" evidence="6">
    <location>
        <begin position="226"/>
        <end position="245"/>
    </location>
</feature>
<feature type="transmembrane region" description="Helical" evidence="6">
    <location>
        <begin position="172"/>
        <end position="196"/>
    </location>
</feature>
<evidence type="ECO:0000256" key="5">
    <source>
        <dbReference type="SAM" id="MobiDB-lite"/>
    </source>
</evidence>
<dbReference type="Proteomes" id="UP000761411">
    <property type="component" value="Unassembled WGS sequence"/>
</dbReference>
<feature type="transmembrane region" description="Helical" evidence="6">
    <location>
        <begin position="100"/>
        <end position="117"/>
    </location>
</feature>
<feature type="domain" description="O-antigen ligase-related" evidence="7">
    <location>
        <begin position="211"/>
        <end position="386"/>
    </location>
</feature>
<feature type="transmembrane region" description="Helical" evidence="6">
    <location>
        <begin position="429"/>
        <end position="445"/>
    </location>
</feature>
<feature type="transmembrane region" description="Helical" evidence="6">
    <location>
        <begin position="31"/>
        <end position="49"/>
    </location>
</feature>
<feature type="transmembrane region" description="Helical" evidence="6">
    <location>
        <begin position="404"/>
        <end position="423"/>
    </location>
</feature>
<evidence type="ECO:0000256" key="1">
    <source>
        <dbReference type="ARBA" id="ARBA00004141"/>
    </source>
</evidence>
<keyword evidence="4 6" id="KW-0472">Membrane</keyword>
<evidence type="ECO:0000259" key="7">
    <source>
        <dbReference type="Pfam" id="PF04932"/>
    </source>
</evidence>
<feature type="region of interest" description="Disordered" evidence="5">
    <location>
        <begin position="297"/>
        <end position="320"/>
    </location>
</feature>
<evidence type="ECO:0000256" key="3">
    <source>
        <dbReference type="ARBA" id="ARBA00022989"/>
    </source>
</evidence>
<dbReference type="PANTHER" id="PTHR37422:SF17">
    <property type="entry name" value="O-ANTIGEN LIGASE"/>
    <property type="match status" value="1"/>
</dbReference>
<feature type="transmembrane region" description="Helical" evidence="6">
    <location>
        <begin position="378"/>
        <end position="397"/>
    </location>
</feature>
<dbReference type="EMBL" id="QTKX01000002">
    <property type="protein sequence ID" value="MBS8265755.1"/>
    <property type="molecule type" value="Genomic_DNA"/>
</dbReference>
<dbReference type="AlphaFoldDB" id="A0A944CMI9"/>
<dbReference type="RefSeq" id="WP_213370351.1">
    <property type="nucleotide sequence ID" value="NZ_QTKX01000002.1"/>
</dbReference>
<dbReference type="InterPro" id="IPR051533">
    <property type="entry name" value="WaaL-like"/>
</dbReference>
<dbReference type="InterPro" id="IPR007016">
    <property type="entry name" value="O-antigen_ligase-rel_domated"/>
</dbReference>
<name>A0A944CMI9_9BACI</name>
<evidence type="ECO:0000256" key="6">
    <source>
        <dbReference type="SAM" id="Phobius"/>
    </source>
</evidence>
<keyword evidence="2 6" id="KW-0812">Transmembrane</keyword>
<feature type="transmembrane region" description="Helical" evidence="6">
    <location>
        <begin position="265"/>
        <end position="283"/>
    </location>
</feature>
<feature type="transmembrane region" description="Helical" evidence="6">
    <location>
        <begin position="7"/>
        <end position="25"/>
    </location>
</feature>
<reference evidence="8 9" key="1">
    <citation type="journal article" date="2021" name="Microorganisms">
        <title>Bacterial Dimethylsulfoniopropionate Biosynthesis in the East China Sea.</title>
        <authorList>
            <person name="Liu J."/>
            <person name="Zhang Y."/>
            <person name="Liu J."/>
            <person name="Zhong H."/>
            <person name="Williams B.T."/>
            <person name="Zheng Y."/>
            <person name="Curson A.R.J."/>
            <person name="Sun C."/>
            <person name="Sun H."/>
            <person name="Song D."/>
            <person name="Wagner Mackenzie B."/>
            <person name="Bermejo Martinez A."/>
            <person name="Todd J.D."/>
            <person name="Zhang X.H."/>
        </authorList>
    </citation>
    <scope>NUCLEOTIDE SEQUENCE [LARGE SCALE GENOMIC DNA]</scope>
    <source>
        <strain evidence="8 9">ESS08</strain>
    </source>
</reference>
<keyword evidence="9" id="KW-1185">Reference proteome</keyword>
<evidence type="ECO:0000313" key="8">
    <source>
        <dbReference type="EMBL" id="MBS8265755.1"/>
    </source>
</evidence>